<dbReference type="EMBL" id="AGNL01048315">
    <property type="protein sequence ID" value="EJK45704.1"/>
    <property type="molecule type" value="Genomic_DNA"/>
</dbReference>
<dbReference type="AlphaFoldDB" id="K0R320"/>
<accession>K0R320</accession>
<dbReference type="InterPro" id="IPR032675">
    <property type="entry name" value="LRR_dom_sf"/>
</dbReference>
<evidence type="ECO:0000256" key="1">
    <source>
        <dbReference type="SAM" id="Coils"/>
    </source>
</evidence>
<reference evidence="2 3" key="1">
    <citation type="journal article" date="2012" name="Genome Biol.">
        <title>Genome and low-iron response of an oceanic diatom adapted to chronic iron limitation.</title>
        <authorList>
            <person name="Lommer M."/>
            <person name="Specht M."/>
            <person name="Roy A.S."/>
            <person name="Kraemer L."/>
            <person name="Andreson R."/>
            <person name="Gutowska M.A."/>
            <person name="Wolf J."/>
            <person name="Bergner S.V."/>
            <person name="Schilhabel M.B."/>
            <person name="Klostermeier U.C."/>
            <person name="Beiko R.G."/>
            <person name="Rosenstiel P."/>
            <person name="Hippler M."/>
            <person name="Laroche J."/>
        </authorList>
    </citation>
    <scope>NUCLEOTIDE SEQUENCE [LARGE SCALE GENOMIC DNA]</scope>
    <source>
        <strain evidence="2 3">CCMP1005</strain>
    </source>
</reference>
<keyword evidence="1" id="KW-0175">Coiled coil</keyword>
<dbReference type="SUPFAM" id="SSF52047">
    <property type="entry name" value="RNI-like"/>
    <property type="match status" value="1"/>
</dbReference>
<proteinExistence type="predicted"/>
<dbReference type="OrthoDB" id="120976at2759"/>
<dbReference type="Gene3D" id="3.80.10.10">
    <property type="entry name" value="Ribonuclease Inhibitor"/>
    <property type="match status" value="1"/>
</dbReference>
<evidence type="ECO:0000313" key="2">
    <source>
        <dbReference type="EMBL" id="EJK45704.1"/>
    </source>
</evidence>
<protein>
    <submittedName>
        <fullName evidence="2">Uncharacterized protein</fullName>
    </submittedName>
</protein>
<gene>
    <name evidence="2" type="ORF">THAOC_35667</name>
</gene>
<name>K0R320_THAOC</name>
<feature type="coiled-coil region" evidence="1">
    <location>
        <begin position="419"/>
        <end position="471"/>
    </location>
</feature>
<organism evidence="2 3">
    <name type="scientific">Thalassiosira oceanica</name>
    <name type="common">Marine diatom</name>
    <dbReference type="NCBI Taxonomy" id="159749"/>
    <lineage>
        <taxon>Eukaryota</taxon>
        <taxon>Sar</taxon>
        <taxon>Stramenopiles</taxon>
        <taxon>Ochrophyta</taxon>
        <taxon>Bacillariophyta</taxon>
        <taxon>Coscinodiscophyceae</taxon>
        <taxon>Thalassiosirophycidae</taxon>
        <taxon>Thalassiosirales</taxon>
        <taxon>Thalassiosiraceae</taxon>
        <taxon>Thalassiosira</taxon>
    </lineage>
</organism>
<keyword evidence="3" id="KW-1185">Reference proteome</keyword>
<evidence type="ECO:0000313" key="3">
    <source>
        <dbReference type="Proteomes" id="UP000266841"/>
    </source>
</evidence>
<comment type="caution">
    <text evidence="2">The sequence shown here is derived from an EMBL/GenBank/DDBJ whole genome shotgun (WGS) entry which is preliminary data.</text>
</comment>
<sequence>MATTVIRFPKTSESSYCYNGLSLKRTGSVVTASEDSFVFELESRAKSLALLLFDTPASSTWSEQDKASLTALIAFVNKNGMNCVSVGLRRAVLKGQIKPGDVIQQLVTKRDGHDPETREEVKGESVLITPKREKHIRRVLKYLTSHDYLIELSVTVPRHSVPRTVKMVDVTGLRSLNLSGTALVQGIDWDDFVLGKLSRFHRLQHLDLSKNGLGRSACDALATMLSRDGCNLQSLYLKDNRLDDGCVEVLTSNLRANTKLMALELRRNYLITSHGKELLFQLLGGRDTPTATYNSNHTLTKWEMGNIEGGAKVLLAINCFYDRSRVFIARQKIWHVHYRAKQFDVGPFLGLEVGVMPYLLDWFGVTEDRKRGYRFKETITKKKTPFDDVKKRFNIFYQLVRNWNVETLLGHLSPDRARIFELEGQVASKDEEIRALKCEVEGKVASMGEEIRALKCEIVRIKKENQELSSGTGKRKRVS</sequence>
<dbReference type="Proteomes" id="UP000266841">
    <property type="component" value="Unassembled WGS sequence"/>
</dbReference>